<dbReference type="Proteomes" id="UP000429730">
    <property type="component" value="Unassembled WGS sequence"/>
</dbReference>
<gene>
    <name evidence="1" type="ORF">GTI81_09055</name>
</gene>
<organism evidence="1 2">
    <name type="scientific">Enterococcus faecalis</name>
    <name type="common">Streptococcus faecalis</name>
    <dbReference type="NCBI Taxonomy" id="1351"/>
    <lineage>
        <taxon>Bacteria</taxon>
        <taxon>Bacillati</taxon>
        <taxon>Bacillota</taxon>
        <taxon>Bacilli</taxon>
        <taxon>Lactobacillales</taxon>
        <taxon>Enterococcaceae</taxon>
        <taxon>Enterococcus</taxon>
    </lineage>
</organism>
<dbReference type="RefSeq" id="WP_160808357.1">
    <property type="nucleotide sequence ID" value="NZ_WVTG01000001.1"/>
</dbReference>
<dbReference type="EMBL" id="WVTJ01000015">
    <property type="protein sequence ID" value="MXS52858.1"/>
    <property type="molecule type" value="Genomic_DNA"/>
</dbReference>
<reference evidence="1 2" key="1">
    <citation type="submission" date="2019-04" db="EMBL/GenBank/DDBJ databases">
        <title>Step-wise assembly of the neonatal virome modulated by breast feeding.</title>
        <authorList>
            <person name="Liang G."/>
            <person name="Bushman F."/>
        </authorList>
    </citation>
    <scope>NUCLEOTIDE SEQUENCE [LARGE SCALE GENOMIC DNA]</scope>
    <source>
        <strain evidence="1 2">E3754</strain>
    </source>
</reference>
<evidence type="ECO:0000313" key="1">
    <source>
        <dbReference type="EMBL" id="MXS52858.1"/>
    </source>
</evidence>
<evidence type="ECO:0000313" key="2">
    <source>
        <dbReference type="Proteomes" id="UP000429730"/>
    </source>
</evidence>
<name>A0AAP6RHB2_ENTFL</name>
<proteinExistence type="predicted"/>
<dbReference type="AlphaFoldDB" id="A0AAP6RHB2"/>
<protein>
    <submittedName>
        <fullName evidence="1">DUF4393 domain-containing protein</fullName>
    </submittedName>
</protein>
<dbReference type="Pfam" id="PF14337">
    <property type="entry name" value="Abi_alpha"/>
    <property type="match status" value="1"/>
</dbReference>
<accession>A0AAP6RHB2</accession>
<dbReference type="InterPro" id="IPR025506">
    <property type="entry name" value="Abi_alpha"/>
</dbReference>
<comment type="caution">
    <text evidence="1">The sequence shown here is derived from an EMBL/GenBank/DDBJ whole genome shotgun (WGS) entry which is preliminary data.</text>
</comment>
<sequence length="408" mass="48311">MQKNNIVIFFKLLEACYKVPDITRRGKILQILSGGLISNIKQTEYESNSDWTNERKDNEDRMAINTADKMARGNIPVSRKWILLCMQLQPNDVSQYFDDIMYLFHIEKIKKVFDIKRLNSEFIKDQYELKKIKHLYEKDSKKSEFLSALFLNAMINSGTIKNASKYDIDEEIKAIIEEQPILRQSTVEIFKNLVDEAKDIYSSMDKTSINYTNLASVFDKIIRELTPEDSFLLNYFVKDHELVYINFDVSFGNKENGKVVKYKSIGCPAHKKRRKSFPLPVDKYINLQRLGIIVNEEKNFTSSFYLEEELARYLNIKNNRIYSNIDMEYPYSNREKDIYVLWRTRYARAFHRQINEINRILGMNNNYVLYDINLKIGRIVLSEFGYKLLSYVSNEPICHRIYVAQRFT</sequence>